<evidence type="ECO:0000259" key="3">
    <source>
        <dbReference type="PROSITE" id="PS50174"/>
    </source>
</evidence>
<dbReference type="InterPro" id="IPR000467">
    <property type="entry name" value="G_patch_dom"/>
</dbReference>
<feature type="compositionally biased region" description="Pro residues" evidence="1">
    <location>
        <begin position="298"/>
        <end position="307"/>
    </location>
</feature>
<keyword evidence="5" id="KW-1185">Reference proteome</keyword>
<feature type="region of interest" description="Disordered" evidence="1">
    <location>
        <begin position="208"/>
        <end position="235"/>
    </location>
</feature>
<dbReference type="Proteomes" id="UP000186601">
    <property type="component" value="Unassembled WGS sequence"/>
</dbReference>
<organism evidence="4 5">
    <name type="scientific">Hermanssonia centrifuga</name>
    <dbReference type="NCBI Taxonomy" id="98765"/>
    <lineage>
        <taxon>Eukaryota</taxon>
        <taxon>Fungi</taxon>
        <taxon>Dikarya</taxon>
        <taxon>Basidiomycota</taxon>
        <taxon>Agaricomycotina</taxon>
        <taxon>Agaricomycetes</taxon>
        <taxon>Polyporales</taxon>
        <taxon>Meruliaceae</taxon>
        <taxon>Hermanssonia</taxon>
    </lineage>
</organism>
<evidence type="ECO:0000256" key="1">
    <source>
        <dbReference type="SAM" id="MobiDB-lite"/>
    </source>
</evidence>
<comment type="caution">
    <text evidence="4">The sequence shown here is derived from an EMBL/GenBank/DDBJ whole genome shotgun (WGS) entry which is preliminary data.</text>
</comment>
<evidence type="ECO:0000259" key="2">
    <source>
        <dbReference type="PROSITE" id="PS50006"/>
    </source>
</evidence>
<feature type="compositionally biased region" description="Low complexity" evidence="1">
    <location>
        <begin position="34"/>
        <end position="47"/>
    </location>
</feature>
<dbReference type="InterPro" id="IPR000253">
    <property type="entry name" value="FHA_dom"/>
</dbReference>
<dbReference type="Pfam" id="PF01585">
    <property type="entry name" value="G-patch"/>
    <property type="match status" value="1"/>
</dbReference>
<dbReference type="PROSITE" id="PS50174">
    <property type="entry name" value="G_PATCH"/>
    <property type="match status" value="1"/>
</dbReference>
<dbReference type="InterPro" id="IPR008984">
    <property type="entry name" value="SMAD_FHA_dom_sf"/>
</dbReference>
<dbReference type="PROSITE" id="PS50006">
    <property type="entry name" value="FHA_DOMAIN"/>
    <property type="match status" value="1"/>
</dbReference>
<feature type="region of interest" description="Disordered" evidence="1">
    <location>
        <begin position="356"/>
        <end position="382"/>
    </location>
</feature>
<dbReference type="Pfam" id="PF00498">
    <property type="entry name" value="FHA"/>
    <property type="match status" value="1"/>
</dbReference>
<feature type="region of interest" description="Disordered" evidence="1">
    <location>
        <begin position="139"/>
        <end position="161"/>
    </location>
</feature>
<dbReference type="AlphaFoldDB" id="A0A2R6NXA3"/>
<dbReference type="GO" id="GO:0003676">
    <property type="term" value="F:nucleic acid binding"/>
    <property type="evidence" value="ECO:0007669"/>
    <property type="project" value="InterPro"/>
</dbReference>
<name>A0A2R6NXA3_9APHY</name>
<feature type="domain" description="G-patch" evidence="3">
    <location>
        <begin position="315"/>
        <end position="368"/>
    </location>
</feature>
<evidence type="ECO:0000313" key="5">
    <source>
        <dbReference type="Proteomes" id="UP000186601"/>
    </source>
</evidence>
<feature type="region of interest" description="Disordered" evidence="1">
    <location>
        <begin position="1"/>
        <end position="47"/>
    </location>
</feature>
<dbReference type="OrthoDB" id="21470at2759"/>
<dbReference type="Gene3D" id="2.60.200.20">
    <property type="match status" value="1"/>
</dbReference>
<dbReference type="InterPro" id="IPR053027">
    <property type="entry name" value="AGGF1"/>
</dbReference>
<dbReference type="EMBL" id="MLYV02000712">
    <property type="protein sequence ID" value="PSR79058.1"/>
    <property type="molecule type" value="Genomic_DNA"/>
</dbReference>
<dbReference type="STRING" id="98765.A0A2R6NXA3"/>
<gene>
    <name evidence="4" type="ORF">PHLCEN_2v7245</name>
</gene>
<dbReference type="SUPFAM" id="SSF49879">
    <property type="entry name" value="SMAD/FHA domain"/>
    <property type="match status" value="1"/>
</dbReference>
<dbReference type="PANTHER" id="PTHR23106">
    <property type="entry name" value="ANGIOGENIC FACTOR WITH G PATCH AND FHA DOMAINS 1"/>
    <property type="match status" value="1"/>
</dbReference>
<feature type="region of interest" description="Disordered" evidence="1">
    <location>
        <begin position="273"/>
        <end position="317"/>
    </location>
</feature>
<accession>A0A2R6NXA3</accession>
<feature type="domain" description="FHA" evidence="2">
    <location>
        <begin position="74"/>
        <end position="131"/>
    </location>
</feature>
<protein>
    <recommendedName>
        <fullName evidence="6">Angiogenic factor with G patch and FHA domains 1</fullName>
    </recommendedName>
</protein>
<reference evidence="4 5" key="1">
    <citation type="submission" date="2018-02" db="EMBL/GenBank/DDBJ databases">
        <title>Genome sequence of the basidiomycete white-rot fungus Phlebia centrifuga.</title>
        <authorList>
            <person name="Granchi Z."/>
            <person name="Peng M."/>
            <person name="de Vries R.P."/>
            <person name="Hilden K."/>
            <person name="Makela M.R."/>
            <person name="Grigoriev I."/>
            <person name="Riley R."/>
        </authorList>
    </citation>
    <scope>NUCLEOTIDE SEQUENCE [LARGE SCALE GENOMIC DNA]</scope>
    <source>
        <strain evidence="4 5">FBCC195</strain>
    </source>
</reference>
<proteinExistence type="predicted"/>
<sequence>MEDGELHEDISGGSYHPSLEWTPDVPELHGLPTDSSPSSSKLSSDSPSLHLCVRQSSILHKTHALAVIDGYTEVQFGRDVAPVGSDTPRVRLKEMEVSKLHATVYWDQERSEWAVVDMGSKHGTYLQSPHTWDMSMAGPVASENASSSTARGHRLSPPRISSVPRKLRHLDELSIGSTKFVVHIHSDSIPCAECSPKGGDEIPLFSQQKVAGGKRKRESSELPVVVPSPEQRDPKKALSMLKRSLLSRPTVANTSSAVNSGIYVDRSARRRALHPDAPGIPSIIGAGMSSGPSTAPSSRPPSPPPVSAPSAPLPSTNIGHRLLMKQGWLPGTSLGSTEAEPVEGSIALLEPIEVLPRGNRTGLGVPDRSAAPVSTPNGSWKDEAKFRRWANVKSDS</sequence>
<evidence type="ECO:0000313" key="4">
    <source>
        <dbReference type="EMBL" id="PSR79058.1"/>
    </source>
</evidence>
<dbReference type="SMART" id="SM00443">
    <property type="entry name" value="G_patch"/>
    <property type="match status" value="1"/>
</dbReference>
<evidence type="ECO:0008006" key="6">
    <source>
        <dbReference type="Google" id="ProtNLM"/>
    </source>
</evidence>
<dbReference type="PANTHER" id="PTHR23106:SF24">
    <property type="entry name" value="ANGIOGENIC FACTOR WITH G PATCH AND FHA DOMAINS 1"/>
    <property type="match status" value="1"/>
</dbReference>